<feature type="compositionally biased region" description="Polar residues" evidence="1">
    <location>
        <begin position="8"/>
        <end position="20"/>
    </location>
</feature>
<evidence type="ECO:0000256" key="1">
    <source>
        <dbReference type="SAM" id="MobiDB-lite"/>
    </source>
</evidence>
<dbReference type="AlphaFoldDB" id="A0A395GL56"/>
<dbReference type="EMBL" id="KZ824478">
    <property type="protein sequence ID" value="RAK96241.1"/>
    <property type="molecule type" value="Genomic_DNA"/>
</dbReference>
<sequence length="229" mass="25351">MSRRIRPQPSSGPDTDSNPDLTIDLTPSSPSPSPPGQPGQPQQPQLDDLLYRHRSPRPIIESDSESNRNSPTSTHFPSPAVTPPGMYLSRILDPADSPTNSRVDGTTAAQTTGTTQRTGSADTPASRIADTQRSGHGEQQGAQPSPSFRRGMRRRARTPRDWVWRDGGLINRRTNRPVFHWDESMDGSSEVEVEVEGEEEEESTESDRNGDRGRSLERSWDDLGDIIDR</sequence>
<dbReference type="Proteomes" id="UP000249402">
    <property type="component" value="Unassembled WGS sequence"/>
</dbReference>
<accession>A0A395GL56</accession>
<reference evidence="2 3" key="1">
    <citation type="submission" date="2018-02" db="EMBL/GenBank/DDBJ databases">
        <title>The genomes of Aspergillus section Nigri reveals drivers in fungal speciation.</title>
        <authorList>
            <consortium name="DOE Joint Genome Institute"/>
            <person name="Vesth T.C."/>
            <person name="Nybo J."/>
            <person name="Theobald S."/>
            <person name="Brandl J."/>
            <person name="Frisvad J.C."/>
            <person name="Nielsen K.F."/>
            <person name="Lyhne E.K."/>
            <person name="Kogle M.E."/>
            <person name="Kuo A."/>
            <person name="Riley R."/>
            <person name="Clum A."/>
            <person name="Nolan M."/>
            <person name="Lipzen A."/>
            <person name="Salamov A."/>
            <person name="Henrissat B."/>
            <person name="Wiebenga A."/>
            <person name="De vries R.P."/>
            <person name="Grigoriev I.V."/>
            <person name="Mortensen U.H."/>
            <person name="Andersen M.R."/>
            <person name="Baker S.E."/>
        </authorList>
    </citation>
    <scope>NUCLEOTIDE SEQUENCE [LARGE SCALE GENOMIC DNA]</scope>
    <source>
        <strain evidence="2 3">CBS 121593</strain>
    </source>
</reference>
<feature type="compositionally biased region" description="Polar residues" evidence="1">
    <location>
        <begin position="67"/>
        <end position="76"/>
    </location>
</feature>
<feature type="region of interest" description="Disordered" evidence="1">
    <location>
        <begin position="1"/>
        <end position="229"/>
    </location>
</feature>
<name>A0A395GL56_9EURO</name>
<evidence type="ECO:0000313" key="3">
    <source>
        <dbReference type="Proteomes" id="UP000249402"/>
    </source>
</evidence>
<gene>
    <name evidence="2" type="ORF">BO80DRAFT_449439</name>
</gene>
<organism evidence="2 3">
    <name type="scientific">Aspergillus ibericus CBS 121593</name>
    <dbReference type="NCBI Taxonomy" id="1448316"/>
    <lineage>
        <taxon>Eukaryota</taxon>
        <taxon>Fungi</taxon>
        <taxon>Dikarya</taxon>
        <taxon>Ascomycota</taxon>
        <taxon>Pezizomycotina</taxon>
        <taxon>Eurotiomycetes</taxon>
        <taxon>Eurotiomycetidae</taxon>
        <taxon>Eurotiales</taxon>
        <taxon>Aspergillaceae</taxon>
        <taxon>Aspergillus</taxon>
        <taxon>Aspergillus subgen. Circumdati</taxon>
    </lineage>
</organism>
<keyword evidence="3" id="KW-1185">Reference proteome</keyword>
<dbReference type="GeneID" id="37226610"/>
<proteinExistence type="predicted"/>
<dbReference type="RefSeq" id="XP_025570569.1">
    <property type="nucleotide sequence ID" value="XM_025721745.1"/>
</dbReference>
<evidence type="ECO:0000313" key="2">
    <source>
        <dbReference type="EMBL" id="RAK96241.1"/>
    </source>
</evidence>
<feature type="compositionally biased region" description="Acidic residues" evidence="1">
    <location>
        <begin position="189"/>
        <end position="204"/>
    </location>
</feature>
<dbReference type="VEuPathDB" id="FungiDB:BO80DRAFT_449439"/>
<feature type="compositionally biased region" description="Basic and acidic residues" evidence="1">
    <location>
        <begin position="205"/>
        <end position="229"/>
    </location>
</feature>
<feature type="compositionally biased region" description="Low complexity" evidence="1">
    <location>
        <begin position="104"/>
        <end position="123"/>
    </location>
</feature>
<feature type="compositionally biased region" description="Pro residues" evidence="1">
    <location>
        <begin position="29"/>
        <end position="38"/>
    </location>
</feature>
<protein>
    <submittedName>
        <fullName evidence="2">Uncharacterized protein</fullName>
    </submittedName>
</protein>